<comment type="caution">
    <text evidence="2">The sequence shown here is derived from an EMBL/GenBank/DDBJ whole genome shotgun (WGS) entry which is preliminary data.</text>
</comment>
<dbReference type="EMBL" id="SHNP01000001">
    <property type="protein sequence ID" value="MCX2972579.1"/>
    <property type="molecule type" value="Genomic_DNA"/>
</dbReference>
<organism evidence="2 3">
    <name type="scientific">Candidatus Seongchinamella marina</name>
    <dbReference type="NCBI Taxonomy" id="2518990"/>
    <lineage>
        <taxon>Bacteria</taxon>
        <taxon>Pseudomonadati</taxon>
        <taxon>Pseudomonadota</taxon>
        <taxon>Gammaproteobacteria</taxon>
        <taxon>Cellvibrionales</taxon>
        <taxon>Halieaceae</taxon>
        <taxon>Seongchinamella</taxon>
    </lineage>
</organism>
<dbReference type="Proteomes" id="UP001143307">
    <property type="component" value="Unassembled WGS sequence"/>
</dbReference>
<evidence type="ECO:0000313" key="2">
    <source>
        <dbReference type="EMBL" id="MCX2972579.1"/>
    </source>
</evidence>
<gene>
    <name evidence="2" type="ORF">EYC87_03110</name>
</gene>
<dbReference type="PROSITE" id="PS51257">
    <property type="entry name" value="PROKAR_LIPOPROTEIN"/>
    <property type="match status" value="1"/>
</dbReference>
<protein>
    <recommendedName>
        <fullName evidence="4">DUF4440 domain-containing protein</fullName>
    </recommendedName>
</protein>
<proteinExistence type="predicted"/>
<feature type="chain" id="PRO_5045329446" description="DUF4440 domain-containing protein" evidence="1">
    <location>
        <begin position="21"/>
        <end position="147"/>
    </location>
</feature>
<evidence type="ECO:0000313" key="3">
    <source>
        <dbReference type="Proteomes" id="UP001143307"/>
    </source>
</evidence>
<sequence length="147" mass="16336">MTRTLIAVVLISNVLLTACAEPQGPEQAIKGQITGMEDALAERSSMKFMATLAESFLGGRSGQLDTDKDAARKMLAVYFLRYHRIRVAVTHIEVKIYPDEQFLASASARVALAGGENLLPNAAGFYQVTSQWRNFDGDWKLTRLQWQ</sequence>
<dbReference type="RefSeq" id="WP_279251575.1">
    <property type="nucleotide sequence ID" value="NZ_SHNP01000001.1"/>
</dbReference>
<feature type="signal peptide" evidence="1">
    <location>
        <begin position="1"/>
        <end position="20"/>
    </location>
</feature>
<evidence type="ECO:0000256" key="1">
    <source>
        <dbReference type="SAM" id="SignalP"/>
    </source>
</evidence>
<reference evidence="2" key="1">
    <citation type="submission" date="2019-02" db="EMBL/GenBank/DDBJ databases">
        <authorList>
            <person name="Li S.-H."/>
        </authorList>
    </citation>
    <scope>NUCLEOTIDE SEQUENCE</scope>
    <source>
        <strain evidence="2">IMCC8485</strain>
    </source>
</reference>
<evidence type="ECO:0008006" key="4">
    <source>
        <dbReference type="Google" id="ProtNLM"/>
    </source>
</evidence>
<dbReference type="InterPro" id="IPR032710">
    <property type="entry name" value="NTF2-like_dom_sf"/>
</dbReference>
<keyword evidence="3" id="KW-1185">Reference proteome</keyword>
<dbReference type="SUPFAM" id="SSF54427">
    <property type="entry name" value="NTF2-like"/>
    <property type="match status" value="1"/>
</dbReference>
<accession>A0ABT3SRG4</accession>
<keyword evidence="1" id="KW-0732">Signal</keyword>
<name>A0ABT3SRG4_9GAMM</name>
<dbReference type="Gene3D" id="3.10.450.50">
    <property type="match status" value="1"/>
</dbReference>